<dbReference type="Proteomes" id="UP000275076">
    <property type="component" value="Unassembled WGS sequence"/>
</dbReference>
<dbReference type="AlphaFoldDB" id="A0A3R9PMQ3"/>
<protein>
    <recommendedName>
        <fullName evidence="3">YwpF-like protein</fullName>
    </recommendedName>
</protein>
<evidence type="ECO:0000313" key="1">
    <source>
        <dbReference type="EMBL" id="RSL34193.1"/>
    </source>
</evidence>
<name>A0A3R9PMQ3_9BACI</name>
<sequence>MAQRGIHMKTFRLVTVQLLLMQDEQIITHDVPLDQGLIINREENDKSWLIEAVVPKNQETFFQDKQQREQMLVLEVIITDRHNDPALMKGTIRNVVMLNESVSVMIDAKMAANKDDISNLILEGLIEDGYRGDALLKEFSERKEDQIRWSKKLAERIYKESTV</sequence>
<comment type="caution">
    <text evidence="1">The sequence shown here is derived from an EMBL/GenBank/DDBJ whole genome shotgun (WGS) entry which is preliminary data.</text>
</comment>
<keyword evidence="2" id="KW-1185">Reference proteome</keyword>
<proteinExistence type="predicted"/>
<dbReference type="InterPro" id="IPR025573">
    <property type="entry name" value="YwpF"/>
</dbReference>
<organism evidence="1 2">
    <name type="scientific">Salibacterium salarium</name>
    <dbReference type="NCBI Taxonomy" id="284579"/>
    <lineage>
        <taxon>Bacteria</taxon>
        <taxon>Bacillati</taxon>
        <taxon>Bacillota</taxon>
        <taxon>Bacilli</taxon>
        <taxon>Bacillales</taxon>
        <taxon>Bacillaceae</taxon>
    </lineage>
</organism>
<dbReference type="EMBL" id="RBVX01000004">
    <property type="protein sequence ID" value="RSL34193.1"/>
    <property type="molecule type" value="Genomic_DNA"/>
</dbReference>
<accession>A0A3R9PMQ3</accession>
<evidence type="ECO:0000313" key="2">
    <source>
        <dbReference type="Proteomes" id="UP000275076"/>
    </source>
</evidence>
<gene>
    <name evidence="1" type="ORF">D7Z54_06420</name>
</gene>
<evidence type="ECO:0008006" key="3">
    <source>
        <dbReference type="Google" id="ProtNLM"/>
    </source>
</evidence>
<reference evidence="1 2" key="1">
    <citation type="submission" date="2018-10" db="EMBL/GenBank/DDBJ databases">
        <title>Draft genome sequence of Bacillus salarius IM0101, isolated from a hypersaline soil in Inner Mongolia, China.</title>
        <authorList>
            <person name="Yamprayoonswat W."/>
            <person name="Boonvisut S."/>
            <person name="Jumpathong W."/>
            <person name="Sittihan S."/>
            <person name="Ruangsuj P."/>
            <person name="Wanthongcharoen S."/>
            <person name="Thongpramul N."/>
            <person name="Pimmason S."/>
            <person name="Yu B."/>
            <person name="Yasawong M."/>
        </authorList>
    </citation>
    <scope>NUCLEOTIDE SEQUENCE [LARGE SCALE GENOMIC DNA]</scope>
    <source>
        <strain evidence="1 2">IM0101</strain>
    </source>
</reference>
<dbReference type="Pfam" id="PF14183">
    <property type="entry name" value="YwpF"/>
    <property type="match status" value="1"/>
</dbReference>
<dbReference type="OrthoDB" id="2427395at2"/>